<accession>A0A108CJ94</accession>
<dbReference type="RefSeq" id="WP_060234640.1">
    <property type="nucleotide sequence ID" value="NZ_LPLU01000081.1"/>
</dbReference>
<dbReference type="EMBL" id="LPLU01000081">
    <property type="protein sequence ID" value="KWK75845.1"/>
    <property type="molecule type" value="Genomic_DNA"/>
</dbReference>
<protein>
    <submittedName>
        <fullName evidence="1">Uncharacterized protein</fullName>
    </submittedName>
</protein>
<evidence type="ECO:0000313" key="2">
    <source>
        <dbReference type="Proteomes" id="UP000065504"/>
    </source>
</evidence>
<comment type="caution">
    <text evidence="1">The sequence shown here is derived from an EMBL/GenBank/DDBJ whole genome shotgun (WGS) entry which is preliminary data.</text>
</comment>
<dbReference type="Proteomes" id="UP000065504">
    <property type="component" value="Unassembled WGS sequence"/>
</dbReference>
<sequence length="79" mass="8592">MIVDSTKALGYLSRVRAARGADTDLKTFLRLYFVRAADTNIRIPKALCAALFAALISDDLTGANTDCPDRHPAELSKSH</sequence>
<name>A0A108CJ94_9BURK</name>
<organism evidence="1 2">
    <name type="scientific">Burkholderia ubonensis</name>
    <dbReference type="NCBI Taxonomy" id="101571"/>
    <lineage>
        <taxon>Bacteria</taxon>
        <taxon>Pseudomonadati</taxon>
        <taxon>Pseudomonadota</taxon>
        <taxon>Betaproteobacteria</taxon>
        <taxon>Burkholderiales</taxon>
        <taxon>Burkholderiaceae</taxon>
        <taxon>Burkholderia</taxon>
        <taxon>Burkholderia cepacia complex</taxon>
    </lineage>
</organism>
<reference evidence="1 2" key="1">
    <citation type="submission" date="2015-11" db="EMBL/GenBank/DDBJ databases">
        <title>Expanding the genomic diversity of Burkholderia species for the development of highly accurate diagnostics.</title>
        <authorList>
            <person name="Sahl J."/>
            <person name="Keim P."/>
            <person name="Wagner D."/>
        </authorList>
    </citation>
    <scope>NUCLEOTIDE SEQUENCE [LARGE SCALE GENOMIC DNA]</scope>
    <source>
        <strain evidence="1 2">MSMB782WGS</strain>
    </source>
</reference>
<proteinExistence type="predicted"/>
<gene>
    <name evidence="1" type="ORF">WM16_13115</name>
</gene>
<dbReference type="AlphaFoldDB" id="A0A108CJ94"/>
<evidence type="ECO:0000313" key="1">
    <source>
        <dbReference type="EMBL" id="KWK75845.1"/>
    </source>
</evidence>